<dbReference type="Gene3D" id="3.40.50.880">
    <property type="match status" value="1"/>
</dbReference>
<dbReference type="EMBL" id="CP018191">
    <property type="protein sequence ID" value="APH54937.1"/>
    <property type="molecule type" value="Genomic_DNA"/>
</dbReference>
<evidence type="ECO:0000313" key="5">
    <source>
        <dbReference type="Proteomes" id="UP000182373"/>
    </source>
</evidence>
<dbReference type="InterPro" id="IPR024163">
    <property type="entry name" value="Aerotolerance_reg_N"/>
</dbReference>
<dbReference type="InterPro" id="IPR025297">
    <property type="entry name" value="DUF4159"/>
</dbReference>
<evidence type="ECO:0000259" key="3">
    <source>
        <dbReference type="Pfam" id="PF13709"/>
    </source>
</evidence>
<reference evidence="5" key="1">
    <citation type="submission" date="2016-11" db="EMBL/GenBank/DDBJ databases">
        <title>Comparative genomic and phenotypic analysis of Granulibacter bethesdensis clinical isolates from patients with chronic granulomatous disease.</title>
        <authorList>
            <person name="Zarember K.A."/>
            <person name="Porcella S.F."/>
            <person name="Chu J."/>
            <person name="Ding L."/>
            <person name="Dahlstrom E."/>
            <person name="Barbian K."/>
            <person name="Martens C."/>
            <person name="Sykora L."/>
            <person name="Kramer S."/>
            <person name="Pettinato A.M."/>
            <person name="Hong H."/>
            <person name="Wald G."/>
            <person name="Berg L.J."/>
            <person name="Rogge L.S."/>
            <person name="Greenberg D.E."/>
            <person name="Falcone E.L."/>
            <person name="Neves J.F."/>
            <person name="Simoes M.J."/>
            <person name="Casal M."/>
            <person name="Rodriguez-Lopez F.C."/>
            <person name="Zelazny A."/>
            <person name="Gallin J.I."/>
            <person name="Holland S.M."/>
        </authorList>
    </citation>
    <scope>NUCLEOTIDE SEQUENCE [LARGE SCALE GENOMIC DNA]</scope>
    <source>
        <strain evidence="5">NIH9.1</strain>
    </source>
</reference>
<evidence type="ECO:0000313" key="4">
    <source>
        <dbReference type="EMBL" id="APH54937.1"/>
    </source>
</evidence>
<dbReference type="NCBIfam" id="TIGR02226">
    <property type="entry name" value="two_anch"/>
    <property type="match status" value="1"/>
</dbReference>
<dbReference type="CDD" id="cd03143">
    <property type="entry name" value="A4_beta-galactosidase_middle_domain"/>
    <property type="match status" value="1"/>
</dbReference>
<dbReference type="Pfam" id="PF07584">
    <property type="entry name" value="BatA"/>
    <property type="match status" value="1"/>
</dbReference>
<dbReference type="PANTHER" id="PTHR37464:SF1">
    <property type="entry name" value="BLL2463 PROTEIN"/>
    <property type="match status" value="1"/>
</dbReference>
<feature type="domain" description="Aerotolerance regulator N-terminal" evidence="2">
    <location>
        <begin position="1"/>
        <end position="75"/>
    </location>
</feature>
<feature type="compositionally biased region" description="Basic and acidic residues" evidence="1">
    <location>
        <begin position="451"/>
        <end position="471"/>
    </location>
</feature>
<evidence type="ECO:0000256" key="1">
    <source>
        <dbReference type="SAM" id="MobiDB-lite"/>
    </source>
</evidence>
<dbReference type="InterPro" id="IPR029062">
    <property type="entry name" value="Class_I_gatase-like"/>
</dbReference>
<protein>
    <submittedName>
        <fullName evidence="4">Membrane spanning protein</fullName>
    </submittedName>
</protein>
<feature type="region of interest" description="Disordered" evidence="1">
    <location>
        <begin position="434"/>
        <end position="471"/>
    </location>
</feature>
<dbReference type="Pfam" id="PF13709">
    <property type="entry name" value="DUF4159"/>
    <property type="match status" value="1"/>
</dbReference>
<evidence type="ECO:0000259" key="2">
    <source>
        <dbReference type="Pfam" id="PF07584"/>
    </source>
</evidence>
<dbReference type="Gene3D" id="3.40.50.12140">
    <property type="entry name" value="Domain of unknown function DUF4159"/>
    <property type="match status" value="1"/>
</dbReference>
<dbReference type="InterPro" id="IPR011933">
    <property type="entry name" value="Double_TM_dom"/>
</dbReference>
<organism evidence="4 5">
    <name type="scientific">Granulibacter bethesdensis</name>
    <dbReference type="NCBI Taxonomy" id="364410"/>
    <lineage>
        <taxon>Bacteria</taxon>
        <taxon>Pseudomonadati</taxon>
        <taxon>Pseudomonadota</taxon>
        <taxon>Alphaproteobacteria</taxon>
        <taxon>Acetobacterales</taxon>
        <taxon>Acetobacteraceae</taxon>
        <taxon>Granulibacter</taxon>
    </lineage>
</organism>
<gene>
    <name evidence="4" type="ORF">GbCGDNIH9_1640</name>
</gene>
<dbReference type="PANTHER" id="PTHR37464">
    <property type="entry name" value="BLL2463 PROTEIN"/>
    <property type="match status" value="1"/>
</dbReference>
<proteinExistence type="predicted"/>
<feature type="region of interest" description="Disordered" evidence="1">
    <location>
        <begin position="557"/>
        <end position="591"/>
    </location>
</feature>
<feature type="domain" description="DUF4159" evidence="3">
    <location>
        <begin position="730"/>
        <end position="937"/>
    </location>
</feature>
<dbReference type="RefSeq" id="WP_072572853.1">
    <property type="nucleotide sequence ID" value="NZ_CP018191.1"/>
</dbReference>
<sequence>MMFLSPWLLLALGLLPILWWLLRATPPAPRQERFPSLRLLRDLAMREETPARTPWWLLALRIAAAALVIIGLAGPVSTPLEGLPGPAGSTHSPLLLVLDDGWASAPRWSGILRAAEQSLHHAAMDGRQAAFLTTAPGGDGSQPFPSPVMDPALLRARIGALRPQPWTTDHRAAAAMLNRLPANGWGVVAIPDGLAQPGDDVFAPALSRLGPVMKVETEGGAPLLLRPPVIQPDRLILRVSHTGRSAGTDHVDVLAQTADGRSLSRTRIALPATPGTAEAPLILPPEIRNQLARLVLDGPQGAGSIVLLDEQSRRRPVGLVAADRSAADTPLLGQLYYLRRALEPYAEVREGDLKTLLSRDLSVLILADRPVENEEERAAILRFVNKGGELIRFAGPHLAAHPDDLLPVRLLDGDRQLGGAMSWGHPAHLAPFPPGPFAGLPPLGMASSDIRPSDQKGDQKGDQKTEDKTGADIRVSRQVMAEPSTDLATHSWAVLEDGTPLVTERSQGAGRIVLFHVTANTDWSTLPLSGLFVEMLKRLVGLAAGVASIPPDTMLSPTETLDGFGQPGSPPQAATPLRAGDFASTPTSPRHPPGLYGPEQGRQALNIGTAAPALLPATPIPGARNVTAALLGRQHAFGPGLIATALALLALDMLLSLWLRGMLKRGGGDGSAAVATPASKPAFFARRRRMLSLLIGGAITMAALRPRSAPAAPGGIAGNPDSHYPSLAIHLAYVVTGNAEQDAISRMGLTGLADFVSGRTAATIAPPIGVVPGRDDLSFYPLLYWPLTSDQNPDTLPETMLAALNDYMAHGGIILIDTRDAGAGAGMNGGHERLLQAIGRSLNVPPLTPLTPEHVLARSFYLLHDFPGRYAGGEVWVQRDEDRANDSVSPVIIGGNDWASAWAVDDQGGHPYATIPGGARQRLLAYRFGTNLVMYALTGNYKGDQVHVPSILDRLGQ</sequence>
<accession>A0AAC9KDA6</accession>
<dbReference type="SUPFAM" id="SSF52317">
    <property type="entry name" value="Class I glutamine amidotransferase-like"/>
    <property type="match status" value="1"/>
</dbReference>
<dbReference type="AlphaFoldDB" id="A0AAC9KDA6"/>
<name>A0AAC9KDA6_9PROT</name>
<dbReference type="Proteomes" id="UP000182373">
    <property type="component" value="Chromosome"/>
</dbReference>